<dbReference type="Proteomes" id="UP000184533">
    <property type="component" value="Unassembled WGS sequence"/>
</dbReference>
<dbReference type="InterPro" id="IPR009078">
    <property type="entry name" value="Ferritin-like_SF"/>
</dbReference>
<dbReference type="CDD" id="cd07909">
    <property type="entry name" value="YciF"/>
    <property type="match status" value="1"/>
</dbReference>
<sequence length="163" mass="17729">MAEDKSLNDLFLDTVKDIYFAERQILKALPKMAKAAQSPDLKAGFEQHMAETEGHVDRLEQVFELLGKAPRGKTCDAILGILEEGKSIMDDFKGTAALDAGLVSAAQAVEHYEIARYGTLKSWAEQLGMTEAVALFDATLKEEVATDNKLSQLAVADANRKAA</sequence>
<dbReference type="AlphaFoldDB" id="A0A0F5LWM6"/>
<dbReference type="Proteomes" id="UP000033608">
    <property type="component" value="Unassembled WGS sequence"/>
</dbReference>
<reference evidence="2 4" key="2">
    <citation type="submission" date="2016-11" db="EMBL/GenBank/DDBJ databases">
        <authorList>
            <person name="Jaros S."/>
            <person name="Januszkiewicz K."/>
            <person name="Wedrychowicz H."/>
        </authorList>
    </citation>
    <scope>NUCLEOTIDE SEQUENCE [LARGE SCALE GENOMIC DNA]</scope>
    <source>
        <strain evidence="2 4">DSM 17137</strain>
    </source>
</reference>
<dbReference type="PANTHER" id="PTHR30565">
    <property type="entry name" value="PROTEIN YCIF"/>
    <property type="match status" value="1"/>
</dbReference>
<dbReference type="Gene3D" id="1.20.1260.10">
    <property type="match status" value="1"/>
</dbReference>
<dbReference type="SUPFAM" id="SSF47240">
    <property type="entry name" value="Ferritin-like"/>
    <property type="match status" value="1"/>
</dbReference>
<evidence type="ECO:0000313" key="2">
    <source>
        <dbReference type="EMBL" id="SHE85009.1"/>
    </source>
</evidence>
<keyword evidence="3" id="KW-1185">Reference proteome</keyword>
<evidence type="ECO:0000313" key="4">
    <source>
        <dbReference type="Proteomes" id="UP000184533"/>
    </source>
</evidence>
<reference evidence="1 3" key="1">
    <citation type="submission" date="2015-03" db="EMBL/GenBank/DDBJ databases">
        <authorList>
            <person name="Hassan Y.I."/>
            <person name="Lepp D."/>
            <person name="Zhou T."/>
        </authorList>
    </citation>
    <scope>NUCLEOTIDE SEQUENCE [LARGE SCALE GENOMIC DNA]</scope>
    <source>
        <strain evidence="1 3">DSM 17137</strain>
    </source>
</reference>
<protein>
    <submittedName>
        <fullName evidence="2">Ferritin-like metal-binding protein YciE</fullName>
    </submittedName>
</protein>
<dbReference type="Pfam" id="PF05974">
    <property type="entry name" value="DUF892"/>
    <property type="match status" value="1"/>
</dbReference>
<accession>A0A0F5LWM6</accession>
<proteinExistence type="predicted"/>
<dbReference type="PANTHER" id="PTHR30565:SF9">
    <property type="entry name" value="PROTEIN YCIF"/>
    <property type="match status" value="1"/>
</dbReference>
<dbReference type="RefSeq" id="WP_046133500.1">
    <property type="nucleotide sequence ID" value="NZ_FQVC01000003.1"/>
</dbReference>
<dbReference type="OrthoDB" id="9795056at2"/>
<dbReference type="EMBL" id="FQVC01000003">
    <property type="protein sequence ID" value="SHE85009.1"/>
    <property type="molecule type" value="Genomic_DNA"/>
</dbReference>
<evidence type="ECO:0000313" key="1">
    <source>
        <dbReference type="EMBL" id="KKB86696.1"/>
    </source>
</evidence>
<dbReference type="InterPro" id="IPR047114">
    <property type="entry name" value="YciF"/>
</dbReference>
<name>A0A0F5LWM6_9HYPH</name>
<dbReference type="InterPro" id="IPR012347">
    <property type="entry name" value="Ferritin-like"/>
</dbReference>
<dbReference type="PATRIC" id="fig|1121477.3.peg.1230"/>
<dbReference type="EMBL" id="LAJF01000022">
    <property type="protein sequence ID" value="KKB86696.1"/>
    <property type="molecule type" value="Genomic_DNA"/>
</dbReference>
<evidence type="ECO:0000313" key="3">
    <source>
        <dbReference type="Proteomes" id="UP000033608"/>
    </source>
</evidence>
<organism evidence="1 3">
    <name type="scientific">Devosia limi DSM 17137</name>
    <dbReference type="NCBI Taxonomy" id="1121477"/>
    <lineage>
        <taxon>Bacteria</taxon>
        <taxon>Pseudomonadati</taxon>
        <taxon>Pseudomonadota</taxon>
        <taxon>Alphaproteobacteria</taxon>
        <taxon>Hyphomicrobiales</taxon>
        <taxon>Devosiaceae</taxon>
        <taxon>Devosia</taxon>
    </lineage>
</organism>
<dbReference type="InterPro" id="IPR010287">
    <property type="entry name" value="DUF892_YciF-like"/>
</dbReference>
<gene>
    <name evidence="2" type="ORF">SAMN02745223_01217</name>
    <name evidence="1" type="ORF">VW29_00945</name>
</gene>
<dbReference type="STRING" id="1121477.SAMN02745223_01217"/>